<gene>
    <name evidence="3" type="ORF">DFH94DRAFT_696666</name>
</gene>
<feature type="transmembrane region" description="Helical" evidence="1">
    <location>
        <begin position="177"/>
        <end position="194"/>
    </location>
</feature>
<evidence type="ECO:0000259" key="2">
    <source>
        <dbReference type="Pfam" id="PF20153"/>
    </source>
</evidence>
<feature type="transmembrane region" description="Helical" evidence="1">
    <location>
        <begin position="44"/>
        <end position="63"/>
    </location>
</feature>
<proteinExistence type="predicted"/>
<evidence type="ECO:0000313" key="3">
    <source>
        <dbReference type="EMBL" id="KAF8471436.1"/>
    </source>
</evidence>
<organism evidence="3 4">
    <name type="scientific">Russula ochroleuca</name>
    <dbReference type="NCBI Taxonomy" id="152965"/>
    <lineage>
        <taxon>Eukaryota</taxon>
        <taxon>Fungi</taxon>
        <taxon>Dikarya</taxon>
        <taxon>Basidiomycota</taxon>
        <taxon>Agaricomycotina</taxon>
        <taxon>Agaricomycetes</taxon>
        <taxon>Russulales</taxon>
        <taxon>Russulaceae</taxon>
        <taxon>Russula</taxon>
    </lineage>
</organism>
<dbReference type="Pfam" id="PF20153">
    <property type="entry name" value="DUF6535"/>
    <property type="match status" value="1"/>
</dbReference>
<protein>
    <recommendedName>
        <fullName evidence="2">DUF6535 domain-containing protein</fullName>
    </recommendedName>
</protein>
<dbReference type="OrthoDB" id="3219854at2759"/>
<evidence type="ECO:0000256" key="1">
    <source>
        <dbReference type="SAM" id="Phobius"/>
    </source>
</evidence>
<comment type="caution">
    <text evidence="3">The sequence shown here is derived from an EMBL/GenBank/DDBJ whole genome shotgun (WGS) entry which is preliminary data.</text>
</comment>
<sequence>MPSQGGSPNELSDSSGPLFSIYSEMVKEVDNKRTEDLQKDAEPIILFIGLFSAALAALITVSIQDLRPDNSAFYPENIYQLLADSNVSRASISPTVVDPPPFSPPRYAIWVNSLWFLSLAISLTSALLETMLQQWRRRYLILTQPLGNPHKQARIHQFFFRGVGNLHFLLATDVTPALLHLSVLLFFAGLLILLRNINYTVFNAVVGWVVTCIAVCAYNTSLPIFRPVNPNYTPLSSLVWQFYPEIRYRVFKLLSLIRKRIHNMDVHRPAHLLRRLEKKAEEIIWDKSLELDAGILESLLDTLNKDAARNTFFEAVPDFYGSRVQKEEFKKHPSLDFFTKFRLSVNQFLDQTLSSDSLDELASRRLLTCMKATYMALGDRASMSITDRIIRSRNWNEVPPSPEMGNILKRWRNSTKSWISIIGRCITARIIAGEGNRDTTWMALTMSQLGVTDEVLRGYLRHGNSVLLANLITTTRMFFEKRLPFQDILRPLSGFNVHDTLPELQRDFCILWNKIAQDLQKRGSFSDSIFILQEIHTVYDALHSTAGAVAVLPASTAANDDFLHLGFPNSLCADPQSHLLPTVTHTTVPLQGTPPPTN</sequence>
<name>A0A9P5JZT2_9AGAM</name>
<keyword evidence="4" id="KW-1185">Reference proteome</keyword>
<reference evidence="3" key="1">
    <citation type="submission" date="2019-10" db="EMBL/GenBank/DDBJ databases">
        <authorList>
            <consortium name="DOE Joint Genome Institute"/>
            <person name="Kuo A."/>
            <person name="Miyauchi S."/>
            <person name="Kiss E."/>
            <person name="Drula E."/>
            <person name="Kohler A."/>
            <person name="Sanchez-Garcia M."/>
            <person name="Andreopoulos B."/>
            <person name="Barry K.W."/>
            <person name="Bonito G."/>
            <person name="Buee M."/>
            <person name="Carver A."/>
            <person name="Chen C."/>
            <person name="Cichocki N."/>
            <person name="Clum A."/>
            <person name="Culley D."/>
            <person name="Crous P.W."/>
            <person name="Fauchery L."/>
            <person name="Girlanda M."/>
            <person name="Hayes R."/>
            <person name="Keri Z."/>
            <person name="LaButti K."/>
            <person name="Lipzen A."/>
            <person name="Lombard V."/>
            <person name="Magnuson J."/>
            <person name="Maillard F."/>
            <person name="Morin E."/>
            <person name="Murat C."/>
            <person name="Nolan M."/>
            <person name="Ohm R."/>
            <person name="Pangilinan J."/>
            <person name="Pereira M."/>
            <person name="Perotto S."/>
            <person name="Peter M."/>
            <person name="Riley R."/>
            <person name="Sitrit Y."/>
            <person name="Stielow B."/>
            <person name="Szollosi G."/>
            <person name="Zifcakova L."/>
            <person name="Stursova M."/>
            <person name="Spatafora J.W."/>
            <person name="Tedersoo L."/>
            <person name="Vaario L.-M."/>
            <person name="Yamada A."/>
            <person name="Yan M."/>
            <person name="Wang P."/>
            <person name="Xu J."/>
            <person name="Bruns T."/>
            <person name="Baldrian P."/>
            <person name="Vilgalys R."/>
            <person name="Henrissat B."/>
            <person name="Grigoriev I.V."/>
            <person name="Hibbett D."/>
            <person name="Nagy L.G."/>
            <person name="Martin F.M."/>
        </authorList>
    </citation>
    <scope>NUCLEOTIDE SEQUENCE</scope>
    <source>
        <strain evidence="3">Prilba</strain>
    </source>
</reference>
<feature type="domain" description="DUF6535" evidence="2">
    <location>
        <begin position="21"/>
        <end position="195"/>
    </location>
</feature>
<keyword evidence="1" id="KW-1133">Transmembrane helix</keyword>
<accession>A0A9P5JZT2</accession>
<feature type="transmembrane region" description="Helical" evidence="1">
    <location>
        <begin position="107"/>
        <end position="132"/>
    </location>
</feature>
<feature type="transmembrane region" description="Helical" evidence="1">
    <location>
        <begin position="201"/>
        <end position="220"/>
    </location>
</feature>
<dbReference type="AlphaFoldDB" id="A0A9P5JZT2"/>
<dbReference type="EMBL" id="WHVB01000023">
    <property type="protein sequence ID" value="KAF8471436.1"/>
    <property type="molecule type" value="Genomic_DNA"/>
</dbReference>
<dbReference type="Proteomes" id="UP000759537">
    <property type="component" value="Unassembled WGS sequence"/>
</dbReference>
<evidence type="ECO:0000313" key="4">
    <source>
        <dbReference type="Proteomes" id="UP000759537"/>
    </source>
</evidence>
<reference evidence="3" key="2">
    <citation type="journal article" date="2020" name="Nat. Commun.">
        <title>Large-scale genome sequencing of mycorrhizal fungi provides insights into the early evolution of symbiotic traits.</title>
        <authorList>
            <person name="Miyauchi S."/>
            <person name="Kiss E."/>
            <person name="Kuo A."/>
            <person name="Drula E."/>
            <person name="Kohler A."/>
            <person name="Sanchez-Garcia M."/>
            <person name="Morin E."/>
            <person name="Andreopoulos B."/>
            <person name="Barry K.W."/>
            <person name="Bonito G."/>
            <person name="Buee M."/>
            <person name="Carver A."/>
            <person name="Chen C."/>
            <person name="Cichocki N."/>
            <person name="Clum A."/>
            <person name="Culley D."/>
            <person name="Crous P.W."/>
            <person name="Fauchery L."/>
            <person name="Girlanda M."/>
            <person name="Hayes R.D."/>
            <person name="Keri Z."/>
            <person name="LaButti K."/>
            <person name="Lipzen A."/>
            <person name="Lombard V."/>
            <person name="Magnuson J."/>
            <person name="Maillard F."/>
            <person name="Murat C."/>
            <person name="Nolan M."/>
            <person name="Ohm R.A."/>
            <person name="Pangilinan J."/>
            <person name="Pereira M.F."/>
            <person name="Perotto S."/>
            <person name="Peter M."/>
            <person name="Pfister S."/>
            <person name="Riley R."/>
            <person name="Sitrit Y."/>
            <person name="Stielow J.B."/>
            <person name="Szollosi G."/>
            <person name="Zifcakova L."/>
            <person name="Stursova M."/>
            <person name="Spatafora J.W."/>
            <person name="Tedersoo L."/>
            <person name="Vaario L.M."/>
            <person name="Yamada A."/>
            <person name="Yan M."/>
            <person name="Wang P."/>
            <person name="Xu J."/>
            <person name="Bruns T."/>
            <person name="Baldrian P."/>
            <person name="Vilgalys R."/>
            <person name="Dunand C."/>
            <person name="Henrissat B."/>
            <person name="Grigoriev I.V."/>
            <person name="Hibbett D."/>
            <person name="Nagy L.G."/>
            <person name="Martin F.M."/>
        </authorList>
    </citation>
    <scope>NUCLEOTIDE SEQUENCE</scope>
    <source>
        <strain evidence="3">Prilba</strain>
    </source>
</reference>
<keyword evidence="1" id="KW-0812">Transmembrane</keyword>
<keyword evidence="1" id="KW-0472">Membrane</keyword>
<dbReference type="InterPro" id="IPR045338">
    <property type="entry name" value="DUF6535"/>
</dbReference>